<feature type="domain" description="RNB" evidence="1">
    <location>
        <begin position="279"/>
        <end position="564"/>
    </location>
</feature>
<dbReference type="InterPro" id="IPR050180">
    <property type="entry name" value="RNR_Ribonuclease"/>
</dbReference>
<proteinExistence type="predicted"/>
<evidence type="ECO:0000259" key="1">
    <source>
        <dbReference type="SMART" id="SM00955"/>
    </source>
</evidence>
<dbReference type="Pfam" id="PF23161">
    <property type="entry name" value="HTH_RNase_II"/>
    <property type="match status" value="1"/>
</dbReference>
<dbReference type="GO" id="GO:0000932">
    <property type="term" value="C:P-body"/>
    <property type="evidence" value="ECO:0007669"/>
    <property type="project" value="TreeGrafter"/>
</dbReference>
<sequence>MRNGKPPHMIVQPHDVIDYYDNKKITCAYVLEVEDRKLKIINENGKEIRISHARVLTSGQDPALHTLRSRDDQTRRLKELSHIREEKKKEIDIRELWDIVHTETSEIEVADLSELCFGKEASLDRTASLLRAISEDKTFFKLTNGKIDVATPEQVDRVLSQKKKEEERAAFQTACARFLGLLKEGQMPQPPSPPPGLIPLLEEAALKGPDWTEVKEVKELFSKAGLSGNWDPFVVLVKLGVWDEDENVALRSQEIPLDFPPEIIADAVRCANKPFLERRADLTHLHAVTIDSATTLDIDDALSLSVEGDEITLGVHITDAAHFVEYDSVLDQEVRRRAISLYFPDLTIPMIPPILSENAASLVAGEDRPVISIIAAFNPQGQLQQYKVSAGIIRVKERLTYEEVDERIRDQRSMENRMFQLASRLRNQRLDNGALIFRDPEINIRVAPDKTIEVNLRDREACSEILVSEFMILANSLFAKFLQEQGLPAIFRTQGPPSEKIEIKDDYDPVESYRSKKILARGDFVTKPAPHTTLGLPAYTTATSPLRRYTDLVVQRQIRGALGLSQQILTEDEIQKILAEINFRIDRAAILERQRQRYFLLKYLSQRKESTFEAIVLQRFPRFYLVYLRDFAFNAALKVPVGIELNPYDRVSVTIEKIIPREEKLVLVLPQTM</sequence>
<name>A0A7C4EWJ2_9BACT</name>
<dbReference type="InterPro" id="IPR056404">
    <property type="entry name" value="HTH_RNase_II"/>
</dbReference>
<reference evidence="2" key="1">
    <citation type="journal article" date="2020" name="mSystems">
        <title>Genome- and Community-Level Interaction Insights into Carbon Utilization and Element Cycling Functions of Hydrothermarchaeota in Hydrothermal Sediment.</title>
        <authorList>
            <person name="Zhou Z."/>
            <person name="Liu Y."/>
            <person name="Xu W."/>
            <person name="Pan J."/>
            <person name="Luo Z.H."/>
            <person name="Li M."/>
        </authorList>
    </citation>
    <scope>NUCLEOTIDE SEQUENCE [LARGE SCALE GENOMIC DNA]</scope>
    <source>
        <strain evidence="2">SpSt-769</strain>
    </source>
</reference>
<comment type="caution">
    <text evidence="2">The sequence shown here is derived from an EMBL/GenBank/DDBJ whole genome shotgun (WGS) entry which is preliminary data.</text>
</comment>
<dbReference type="Pfam" id="PF00773">
    <property type="entry name" value="RNB"/>
    <property type="match status" value="1"/>
</dbReference>
<organism evidence="2">
    <name type="scientific">Desulfomonile tiedjei</name>
    <dbReference type="NCBI Taxonomy" id="2358"/>
    <lineage>
        <taxon>Bacteria</taxon>
        <taxon>Pseudomonadati</taxon>
        <taxon>Thermodesulfobacteriota</taxon>
        <taxon>Desulfomonilia</taxon>
        <taxon>Desulfomonilales</taxon>
        <taxon>Desulfomonilaceae</taxon>
        <taxon>Desulfomonile</taxon>
    </lineage>
</organism>
<gene>
    <name evidence="2" type="ORF">ENV54_04475</name>
</gene>
<dbReference type="InterPro" id="IPR012340">
    <property type="entry name" value="NA-bd_OB-fold"/>
</dbReference>
<dbReference type="GO" id="GO:0003723">
    <property type="term" value="F:RNA binding"/>
    <property type="evidence" value="ECO:0007669"/>
    <property type="project" value="InterPro"/>
</dbReference>
<dbReference type="GO" id="GO:0006402">
    <property type="term" value="P:mRNA catabolic process"/>
    <property type="evidence" value="ECO:0007669"/>
    <property type="project" value="TreeGrafter"/>
</dbReference>
<dbReference type="SMART" id="SM00955">
    <property type="entry name" value="RNB"/>
    <property type="match status" value="1"/>
</dbReference>
<protein>
    <submittedName>
        <fullName evidence="2">RNB domain-containing ribonuclease</fullName>
    </submittedName>
</protein>
<dbReference type="PANTHER" id="PTHR23355:SF42">
    <property type="entry name" value="RIBONUCLEASE II, CHLOROPLASTIC_MITOCHONDRIAL"/>
    <property type="match status" value="1"/>
</dbReference>
<dbReference type="SUPFAM" id="SSF50249">
    <property type="entry name" value="Nucleic acid-binding proteins"/>
    <property type="match status" value="1"/>
</dbReference>
<dbReference type="InterPro" id="IPR001900">
    <property type="entry name" value="RNase_II/R"/>
</dbReference>
<dbReference type="GO" id="GO:0000175">
    <property type="term" value="F:3'-5'-RNA exonuclease activity"/>
    <property type="evidence" value="ECO:0007669"/>
    <property type="project" value="TreeGrafter"/>
</dbReference>
<dbReference type="EMBL" id="DTGT01000141">
    <property type="protein sequence ID" value="HGH60537.1"/>
    <property type="molecule type" value="Genomic_DNA"/>
</dbReference>
<accession>A0A7C4EWJ2</accession>
<dbReference type="PANTHER" id="PTHR23355">
    <property type="entry name" value="RIBONUCLEASE"/>
    <property type="match status" value="1"/>
</dbReference>
<evidence type="ECO:0000313" key="2">
    <source>
        <dbReference type="EMBL" id="HGH60537.1"/>
    </source>
</evidence>
<dbReference type="AlphaFoldDB" id="A0A7C4EWJ2"/>